<organism evidence="17 18">
    <name type="scientific">Paenibacillus oryzae</name>
    <dbReference type="NCBI Taxonomy" id="1844972"/>
    <lineage>
        <taxon>Bacteria</taxon>
        <taxon>Bacillati</taxon>
        <taxon>Bacillota</taxon>
        <taxon>Bacilli</taxon>
        <taxon>Bacillales</taxon>
        <taxon>Paenibacillaceae</taxon>
        <taxon>Paenibacillus</taxon>
    </lineage>
</organism>
<dbReference type="PANTHER" id="PTHR45528">
    <property type="entry name" value="SENSOR HISTIDINE KINASE CPXA"/>
    <property type="match status" value="1"/>
</dbReference>
<feature type="domain" description="Histidine kinase" evidence="15">
    <location>
        <begin position="238"/>
        <end position="471"/>
    </location>
</feature>
<keyword evidence="8" id="KW-0547">Nucleotide-binding</keyword>
<evidence type="ECO:0000256" key="11">
    <source>
        <dbReference type="ARBA" id="ARBA00022989"/>
    </source>
</evidence>
<keyword evidence="18" id="KW-1185">Reference proteome</keyword>
<dbReference type="OrthoDB" id="84942at2"/>
<gene>
    <name evidence="17" type="ORF">A7K91_13655</name>
</gene>
<dbReference type="AlphaFoldDB" id="A0A1A5YJ50"/>
<dbReference type="EC" id="2.7.13.3" evidence="3"/>
<keyword evidence="6" id="KW-0808">Transferase</keyword>
<keyword evidence="11 14" id="KW-1133">Transmembrane helix</keyword>
<evidence type="ECO:0000256" key="7">
    <source>
        <dbReference type="ARBA" id="ARBA00022692"/>
    </source>
</evidence>
<feature type="domain" description="HAMP" evidence="16">
    <location>
        <begin position="171"/>
        <end position="223"/>
    </location>
</feature>
<dbReference type="SMART" id="SM00304">
    <property type="entry name" value="HAMP"/>
    <property type="match status" value="1"/>
</dbReference>
<dbReference type="Pfam" id="PF02518">
    <property type="entry name" value="HATPase_c"/>
    <property type="match status" value="1"/>
</dbReference>
<dbReference type="SUPFAM" id="SSF55874">
    <property type="entry name" value="ATPase domain of HSP90 chaperone/DNA topoisomerase II/histidine kinase"/>
    <property type="match status" value="1"/>
</dbReference>
<dbReference type="InterPro" id="IPR005467">
    <property type="entry name" value="His_kinase_dom"/>
</dbReference>
<keyword evidence="9" id="KW-0418">Kinase</keyword>
<keyword evidence="5" id="KW-0597">Phosphoprotein</keyword>
<dbReference type="InterPro" id="IPR036890">
    <property type="entry name" value="HATPase_C_sf"/>
</dbReference>
<keyword evidence="4" id="KW-1003">Cell membrane</keyword>
<evidence type="ECO:0000256" key="1">
    <source>
        <dbReference type="ARBA" id="ARBA00000085"/>
    </source>
</evidence>
<dbReference type="STRING" id="1844972.A7K91_13655"/>
<evidence type="ECO:0000256" key="12">
    <source>
        <dbReference type="ARBA" id="ARBA00023012"/>
    </source>
</evidence>
<dbReference type="InterPro" id="IPR036097">
    <property type="entry name" value="HisK_dim/P_sf"/>
</dbReference>
<evidence type="ECO:0000256" key="13">
    <source>
        <dbReference type="ARBA" id="ARBA00023136"/>
    </source>
</evidence>
<dbReference type="Gene3D" id="6.10.340.10">
    <property type="match status" value="1"/>
</dbReference>
<feature type="transmembrane region" description="Helical" evidence="14">
    <location>
        <begin position="12"/>
        <end position="34"/>
    </location>
</feature>
<evidence type="ECO:0000259" key="16">
    <source>
        <dbReference type="PROSITE" id="PS50885"/>
    </source>
</evidence>
<dbReference type="Pfam" id="PF00512">
    <property type="entry name" value="HisKA"/>
    <property type="match status" value="1"/>
</dbReference>
<evidence type="ECO:0000256" key="2">
    <source>
        <dbReference type="ARBA" id="ARBA00004651"/>
    </source>
</evidence>
<dbReference type="SMART" id="SM00387">
    <property type="entry name" value="HATPase_c"/>
    <property type="match status" value="1"/>
</dbReference>
<evidence type="ECO:0000256" key="3">
    <source>
        <dbReference type="ARBA" id="ARBA00012438"/>
    </source>
</evidence>
<dbReference type="GO" id="GO:0005886">
    <property type="term" value="C:plasma membrane"/>
    <property type="evidence" value="ECO:0007669"/>
    <property type="project" value="UniProtKB-SubCell"/>
</dbReference>
<dbReference type="CDD" id="cd00082">
    <property type="entry name" value="HisKA"/>
    <property type="match status" value="1"/>
</dbReference>
<accession>A0A1A5YJ50</accession>
<dbReference type="Proteomes" id="UP000092024">
    <property type="component" value="Unassembled WGS sequence"/>
</dbReference>
<dbReference type="PROSITE" id="PS50885">
    <property type="entry name" value="HAMP"/>
    <property type="match status" value="1"/>
</dbReference>
<keyword evidence="13 14" id="KW-0472">Membrane</keyword>
<reference evidence="17 18" key="1">
    <citation type="submission" date="2016-05" db="EMBL/GenBank/DDBJ databases">
        <title>Paenibacillus oryzae. sp. nov., isolated from the rice root.</title>
        <authorList>
            <person name="Zhang J."/>
            <person name="Zhang X."/>
        </authorList>
    </citation>
    <scope>NUCLEOTIDE SEQUENCE [LARGE SCALE GENOMIC DNA]</scope>
    <source>
        <strain evidence="17 18">1DrF-4</strain>
    </source>
</reference>
<feature type="transmembrane region" description="Helical" evidence="14">
    <location>
        <begin position="148"/>
        <end position="169"/>
    </location>
</feature>
<comment type="catalytic activity">
    <reaction evidence="1">
        <text>ATP + protein L-histidine = ADP + protein N-phospho-L-histidine.</text>
        <dbReference type="EC" id="2.7.13.3"/>
    </reaction>
</comment>
<dbReference type="PANTHER" id="PTHR45528:SF8">
    <property type="entry name" value="HISTIDINE KINASE"/>
    <property type="match status" value="1"/>
</dbReference>
<dbReference type="SUPFAM" id="SSF47384">
    <property type="entry name" value="Homodimeric domain of signal transducing histidine kinase"/>
    <property type="match status" value="1"/>
</dbReference>
<evidence type="ECO:0000256" key="10">
    <source>
        <dbReference type="ARBA" id="ARBA00022840"/>
    </source>
</evidence>
<evidence type="ECO:0000313" key="17">
    <source>
        <dbReference type="EMBL" id="OBR65624.1"/>
    </source>
</evidence>
<dbReference type="InterPro" id="IPR003594">
    <property type="entry name" value="HATPase_dom"/>
</dbReference>
<keyword evidence="12" id="KW-0902">Two-component regulatory system</keyword>
<name>A0A1A5YJ50_9BACL</name>
<comment type="caution">
    <text evidence="17">The sequence shown here is derived from an EMBL/GenBank/DDBJ whole genome shotgun (WGS) entry which is preliminary data.</text>
</comment>
<comment type="subcellular location">
    <subcellularLocation>
        <location evidence="2">Cell membrane</location>
        <topology evidence="2">Multi-pass membrane protein</topology>
    </subcellularLocation>
</comment>
<evidence type="ECO:0000256" key="5">
    <source>
        <dbReference type="ARBA" id="ARBA00022553"/>
    </source>
</evidence>
<dbReference type="PROSITE" id="PS50109">
    <property type="entry name" value="HIS_KIN"/>
    <property type="match status" value="1"/>
</dbReference>
<evidence type="ECO:0000256" key="14">
    <source>
        <dbReference type="SAM" id="Phobius"/>
    </source>
</evidence>
<dbReference type="InterPro" id="IPR003661">
    <property type="entry name" value="HisK_dim/P_dom"/>
</dbReference>
<dbReference type="GO" id="GO:0000155">
    <property type="term" value="F:phosphorelay sensor kinase activity"/>
    <property type="evidence" value="ECO:0007669"/>
    <property type="project" value="InterPro"/>
</dbReference>
<dbReference type="EMBL" id="LYPA01000054">
    <property type="protein sequence ID" value="OBR65624.1"/>
    <property type="molecule type" value="Genomic_DNA"/>
</dbReference>
<evidence type="ECO:0000259" key="15">
    <source>
        <dbReference type="PROSITE" id="PS50109"/>
    </source>
</evidence>
<keyword evidence="10" id="KW-0067">ATP-binding</keyword>
<keyword evidence="7 14" id="KW-0812">Transmembrane</keyword>
<evidence type="ECO:0000256" key="9">
    <source>
        <dbReference type="ARBA" id="ARBA00022777"/>
    </source>
</evidence>
<sequence>MGVTKLRSIFMRFILFLIAGAGFIVVLNLGLYLYGVDTGHIYPLHKMTAEMEQAKSKLQTVNEITDDIIPSFSKYALYTKEGEYIRGSVKAKDAPSIWERAVQNKQISSSSFLYTVINRDQEVVVLKYLMTAQFHNPVVQRFIPSADLFVILVALLELLILLLCVSYSFGSYFKKRMDTLLTVVQKVEHQDLDFEIKKTKLFEIDQLLDALEQMRQALKKSLSEQWQADKMRQEQISALAHDLKTPLTIIRGNAELLSDTELSDEQREYADYIGGSSIQVQTYIQTLMEVARSWDSYPLQFSPTSLEPFLAELENQAKGLCFVQHINLEWECQHQSLRIDIDRHLLMRALVNVVANAVEHTPAGGTIAINVDEQDNKLLFIITDTGNGFSDEALKYGAEPFFMGDSSRHSKSHFGIGLFVAHSACQKHGGELILENRSGGECDGVSESSVYGNGGSKSGGGRVTLVVPVYKRSLINRINEIS</sequence>
<evidence type="ECO:0000256" key="4">
    <source>
        <dbReference type="ARBA" id="ARBA00022475"/>
    </source>
</evidence>
<dbReference type="RefSeq" id="WP_068682891.1">
    <property type="nucleotide sequence ID" value="NZ_LYPA01000054.1"/>
</dbReference>
<dbReference type="InterPro" id="IPR050398">
    <property type="entry name" value="HssS/ArlS-like"/>
</dbReference>
<dbReference type="SMART" id="SM00388">
    <property type="entry name" value="HisKA"/>
    <property type="match status" value="1"/>
</dbReference>
<dbReference type="Gene3D" id="1.10.287.130">
    <property type="match status" value="1"/>
</dbReference>
<evidence type="ECO:0000256" key="8">
    <source>
        <dbReference type="ARBA" id="ARBA00022741"/>
    </source>
</evidence>
<evidence type="ECO:0000313" key="18">
    <source>
        <dbReference type="Proteomes" id="UP000092024"/>
    </source>
</evidence>
<dbReference type="GO" id="GO:0005524">
    <property type="term" value="F:ATP binding"/>
    <property type="evidence" value="ECO:0007669"/>
    <property type="project" value="UniProtKB-KW"/>
</dbReference>
<protein>
    <recommendedName>
        <fullName evidence="3">histidine kinase</fullName>
        <ecNumber evidence="3">2.7.13.3</ecNumber>
    </recommendedName>
</protein>
<dbReference type="Gene3D" id="3.30.565.10">
    <property type="entry name" value="Histidine kinase-like ATPase, C-terminal domain"/>
    <property type="match status" value="1"/>
</dbReference>
<dbReference type="InterPro" id="IPR003660">
    <property type="entry name" value="HAMP_dom"/>
</dbReference>
<evidence type="ECO:0000256" key="6">
    <source>
        <dbReference type="ARBA" id="ARBA00022679"/>
    </source>
</evidence>
<proteinExistence type="predicted"/>